<feature type="compositionally biased region" description="Low complexity" evidence="1">
    <location>
        <begin position="11"/>
        <end position="21"/>
    </location>
</feature>
<evidence type="ECO:0000313" key="2">
    <source>
        <dbReference type="EMBL" id="EDP46543.1"/>
    </source>
</evidence>
<dbReference type="AlphaFoldDB" id="A8PLD6"/>
<proteinExistence type="predicted"/>
<dbReference type="Proteomes" id="UP000054075">
    <property type="component" value="Unassembled WGS sequence"/>
</dbReference>
<comment type="caution">
    <text evidence="2">The sequence shown here is derived from an EMBL/GenBank/DDBJ whole genome shotgun (WGS) entry which is preliminary data.</text>
</comment>
<protein>
    <submittedName>
        <fullName evidence="2">Uncharacterized protein</fullName>
    </submittedName>
</protein>
<feature type="region of interest" description="Disordered" evidence="1">
    <location>
        <begin position="1"/>
        <end position="23"/>
    </location>
</feature>
<keyword evidence="3" id="KW-1185">Reference proteome</keyword>
<evidence type="ECO:0000256" key="1">
    <source>
        <dbReference type="SAM" id="MobiDB-lite"/>
    </source>
</evidence>
<organism evidence="2 3">
    <name type="scientific">Rickettsiella grylli</name>
    <dbReference type="NCBI Taxonomy" id="59196"/>
    <lineage>
        <taxon>Bacteria</taxon>
        <taxon>Pseudomonadati</taxon>
        <taxon>Pseudomonadota</taxon>
        <taxon>Gammaproteobacteria</taxon>
        <taxon>Legionellales</taxon>
        <taxon>Coxiellaceae</taxon>
        <taxon>Rickettsiella</taxon>
    </lineage>
</organism>
<feature type="compositionally biased region" description="Polar residues" evidence="1">
    <location>
        <begin position="1"/>
        <end position="10"/>
    </location>
</feature>
<name>A8PLD6_9COXI</name>
<reference evidence="2" key="1">
    <citation type="submission" date="2006-04" db="EMBL/GenBank/DDBJ databases">
        <authorList>
            <person name="Seshadri R."/>
            <person name="Federici B.A."/>
        </authorList>
    </citation>
    <scope>NUCLEOTIDE SEQUENCE [LARGE SCALE GENOMIC DNA]</scope>
</reference>
<sequence>MTSELKATSGQQAKQQAPQKKIPVNPFNAQFAFPISGHMIHIK</sequence>
<evidence type="ECO:0000313" key="3">
    <source>
        <dbReference type="Proteomes" id="UP000054075"/>
    </source>
</evidence>
<reference evidence="2" key="2">
    <citation type="submission" date="2007-10" db="EMBL/GenBank/DDBJ databases">
        <authorList>
            <person name="Myers G.S."/>
        </authorList>
    </citation>
    <scope>NUCLEOTIDE SEQUENCE [LARGE SCALE GENOMIC DNA]</scope>
</reference>
<gene>
    <name evidence="2" type="ORF">RICGR_0396</name>
</gene>
<dbReference type="EMBL" id="AAQJ02000001">
    <property type="protein sequence ID" value="EDP46543.1"/>
    <property type="molecule type" value="Genomic_DNA"/>
</dbReference>
<accession>A8PLD6</accession>